<sequence length="42" mass="4695">MSPKQERGEQDAVLACRQGHLAAVDLHLKRPEQAESDVGMRH</sequence>
<keyword evidence="2" id="KW-1185">Reference proteome</keyword>
<organism evidence="1 2">
    <name type="scientific">Nonomuraea thailandensis</name>
    <dbReference type="NCBI Taxonomy" id="1188745"/>
    <lineage>
        <taxon>Bacteria</taxon>
        <taxon>Bacillati</taxon>
        <taxon>Actinomycetota</taxon>
        <taxon>Actinomycetes</taxon>
        <taxon>Streptosporangiales</taxon>
        <taxon>Streptosporangiaceae</taxon>
        <taxon>Nonomuraea</taxon>
    </lineage>
</organism>
<gene>
    <name evidence="1" type="ORF">HD597_000262</name>
</gene>
<reference evidence="1" key="1">
    <citation type="submission" date="2022-06" db="EMBL/GenBank/DDBJ databases">
        <title>Sequencing the genomes of 1000 actinobacteria strains.</title>
        <authorList>
            <person name="Klenk H.-P."/>
        </authorList>
    </citation>
    <scope>NUCLEOTIDE SEQUENCE</scope>
    <source>
        <strain evidence="1">DSM 46694</strain>
    </source>
</reference>
<protein>
    <submittedName>
        <fullName evidence="1">Uncharacterized protein</fullName>
    </submittedName>
</protein>
<evidence type="ECO:0000313" key="2">
    <source>
        <dbReference type="Proteomes" id="UP001139648"/>
    </source>
</evidence>
<comment type="caution">
    <text evidence="1">The sequence shown here is derived from an EMBL/GenBank/DDBJ whole genome shotgun (WGS) entry which is preliminary data.</text>
</comment>
<dbReference type="EMBL" id="JAMZEB010000001">
    <property type="protein sequence ID" value="MCP2353242.1"/>
    <property type="molecule type" value="Genomic_DNA"/>
</dbReference>
<dbReference type="Proteomes" id="UP001139648">
    <property type="component" value="Unassembled WGS sequence"/>
</dbReference>
<dbReference type="RefSeq" id="WP_276082656.1">
    <property type="nucleotide sequence ID" value="NZ_BAABKA010000052.1"/>
</dbReference>
<accession>A0A9X2JXN3</accession>
<name>A0A9X2JXN3_9ACTN</name>
<dbReference type="AlphaFoldDB" id="A0A9X2JXN3"/>
<proteinExistence type="predicted"/>
<evidence type="ECO:0000313" key="1">
    <source>
        <dbReference type="EMBL" id="MCP2353242.1"/>
    </source>
</evidence>